<dbReference type="AlphaFoldDB" id="A0A3S3PGP3"/>
<dbReference type="PANTHER" id="PTHR11474:SF126">
    <property type="entry name" value="TYROSINASE-LIKE PROTEIN TYR-1-RELATED"/>
    <property type="match status" value="1"/>
</dbReference>
<organism evidence="4 5">
    <name type="scientific">Dinothrombium tinctorium</name>
    <dbReference type="NCBI Taxonomy" id="1965070"/>
    <lineage>
        <taxon>Eukaryota</taxon>
        <taxon>Metazoa</taxon>
        <taxon>Ecdysozoa</taxon>
        <taxon>Arthropoda</taxon>
        <taxon>Chelicerata</taxon>
        <taxon>Arachnida</taxon>
        <taxon>Acari</taxon>
        <taxon>Acariformes</taxon>
        <taxon>Trombidiformes</taxon>
        <taxon>Prostigmata</taxon>
        <taxon>Anystina</taxon>
        <taxon>Parasitengona</taxon>
        <taxon>Trombidioidea</taxon>
        <taxon>Trombidiidae</taxon>
        <taxon>Dinothrombium</taxon>
    </lineage>
</organism>
<gene>
    <name evidence="4" type="ORF">B4U79_16837</name>
</gene>
<proteinExistence type="predicted"/>
<dbReference type="PANTHER" id="PTHR11474">
    <property type="entry name" value="TYROSINASE FAMILY MEMBER"/>
    <property type="match status" value="1"/>
</dbReference>
<dbReference type="Proteomes" id="UP000285301">
    <property type="component" value="Unassembled WGS sequence"/>
</dbReference>
<dbReference type="InterPro" id="IPR002227">
    <property type="entry name" value="Tyrosinase_Cu-bd"/>
</dbReference>
<name>A0A3S3PGP3_9ACAR</name>
<comment type="caution">
    <text evidence="4">The sequence shown here is derived from an EMBL/GenBank/DDBJ whole genome shotgun (WGS) entry which is preliminary data.</text>
</comment>
<dbReference type="STRING" id="1965070.A0A3S3PGP3"/>
<feature type="domain" description="Tyrosinase copper-binding" evidence="3">
    <location>
        <begin position="25"/>
        <end position="118"/>
    </location>
</feature>
<evidence type="ECO:0000256" key="2">
    <source>
        <dbReference type="ARBA" id="ARBA00023008"/>
    </source>
</evidence>
<evidence type="ECO:0000313" key="4">
    <source>
        <dbReference type="EMBL" id="RWS00654.1"/>
    </source>
</evidence>
<evidence type="ECO:0000256" key="1">
    <source>
        <dbReference type="ARBA" id="ARBA00022723"/>
    </source>
</evidence>
<evidence type="ECO:0000313" key="5">
    <source>
        <dbReference type="Proteomes" id="UP000285301"/>
    </source>
</evidence>
<dbReference type="GO" id="GO:0016491">
    <property type="term" value="F:oxidoreductase activity"/>
    <property type="evidence" value="ECO:0007669"/>
    <property type="project" value="InterPro"/>
</dbReference>
<dbReference type="InterPro" id="IPR008922">
    <property type="entry name" value="Di-copper_centre_dom_sf"/>
</dbReference>
<dbReference type="Gene3D" id="1.10.1280.10">
    <property type="entry name" value="Di-copper center containing domain from catechol oxidase"/>
    <property type="match status" value="1"/>
</dbReference>
<keyword evidence="1" id="KW-0479">Metal-binding</keyword>
<reference evidence="4 5" key="1">
    <citation type="journal article" date="2018" name="Gigascience">
        <title>Genomes of trombidid mites reveal novel predicted allergens and laterally-transferred genes associated with secondary metabolism.</title>
        <authorList>
            <person name="Dong X."/>
            <person name="Chaisiri K."/>
            <person name="Xia D."/>
            <person name="Armstrong S.D."/>
            <person name="Fang Y."/>
            <person name="Donnelly M.J."/>
            <person name="Kadowaki T."/>
            <person name="McGarry J.W."/>
            <person name="Darby A.C."/>
            <person name="Makepeace B.L."/>
        </authorList>
    </citation>
    <scope>NUCLEOTIDE SEQUENCE [LARGE SCALE GENOMIC DNA]</scope>
    <source>
        <strain evidence="4">UoL-WK</strain>
    </source>
</reference>
<accession>A0A3S3PGP3</accession>
<protein>
    <recommendedName>
        <fullName evidence="3">Tyrosinase copper-binding domain-containing protein</fullName>
    </recommendedName>
</protein>
<dbReference type="OrthoDB" id="6054574at2759"/>
<keyword evidence="2" id="KW-0186">Copper</keyword>
<keyword evidence="5" id="KW-1185">Reference proteome</keyword>
<dbReference type="SUPFAM" id="SSF48056">
    <property type="entry name" value="Di-copper centre-containing domain"/>
    <property type="match status" value="1"/>
</dbReference>
<dbReference type="EMBL" id="NCKU01010832">
    <property type="protein sequence ID" value="RWS00654.1"/>
    <property type="molecule type" value="Genomic_DNA"/>
</dbReference>
<sequence>MTEDRAGANGNADDDYCIQNGVAAYWERTEPEPGCVRRQYAGQDNIIPAWHSPEFITSILQTSNTFDEFRNRLEYSLHSLMHNNIGGRLGDLTSKGSFNDFVFLLIHSNIDRIWAKWQLADQRNYFAYDGSWLSPDDGVTYPTASLDQEMNPFDILVQDAMAINSTELPITYDEFFTAKPFQENIDAIRRTNSIKIRRRFPKLFESNPEINPMYVDLPPVCSVDEFSGSLVKMTKPRILSNKEITRLNFNIKQMNQVQKESIDFIDFMNSLDYLSAYTRRVKSKRT</sequence>
<dbReference type="GO" id="GO:0046872">
    <property type="term" value="F:metal ion binding"/>
    <property type="evidence" value="ECO:0007669"/>
    <property type="project" value="UniProtKB-KW"/>
</dbReference>
<dbReference type="Pfam" id="PF00264">
    <property type="entry name" value="Tyrosinase"/>
    <property type="match status" value="1"/>
</dbReference>
<dbReference type="InterPro" id="IPR050316">
    <property type="entry name" value="Tyrosinase/Hemocyanin"/>
</dbReference>
<evidence type="ECO:0000259" key="3">
    <source>
        <dbReference type="Pfam" id="PF00264"/>
    </source>
</evidence>